<dbReference type="InterPro" id="IPR044064">
    <property type="entry name" value="ZF_ZBR"/>
</dbReference>
<dbReference type="PROSITE" id="PS51872">
    <property type="entry name" value="ZF_ZBR"/>
    <property type="match status" value="1"/>
</dbReference>
<comment type="pathway">
    <text evidence="1">Protein modification; protein ubiquitination.</text>
</comment>
<keyword evidence="4" id="KW-0833">Ubl conjugation pathway</keyword>
<dbReference type="OrthoDB" id="9984940at2759"/>
<dbReference type="GO" id="GO:0045835">
    <property type="term" value="P:negative regulation of meiotic nuclear division"/>
    <property type="evidence" value="ECO:0007669"/>
    <property type="project" value="InterPro"/>
</dbReference>
<feature type="region of interest" description="Disordered" evidence="6">
    <location>
        <begin position="639"/>
        <end position="658"/>
    </location>
</feature>
<dbReference type="UniPathway" id="UPA00143"/>
<evidence type="ECO:0000259" key="7">
    <source>
        <dbReference type="PROSITE" id="PS51872"/>
    </source>
</evidence>
<dbReference type="KEGG" id="cmk:103180742"/>
<reference evidence="9" key="1">
    <citation type="journal article" date="2006" name="Science">
        <title>Ancient noncoding elements conserved in the human genome.</title>
        <authorList>
            <person name="Venkatesh B."/>
            <person name="Kirkness E.F."/>
            <person name="Loh Y.H."/>
            <person name="Halpern A.L."/>
            <person name="Lee A.P."/>
            <person name="Johnson J."/>
            <person name="Dandona N."/>
            <person name="Viswanathan L.D."/>
            <person name="Tay A."/>
            <person name="Venter J.C."/>
            <person name="Strausberg R.L."/>
            <person name="Brenner S."/>
        </authorList>
    </citation>
    <scope>NUCLEOTIDE SEQUENCE [LARGE SCALE GENOMIC DNA]</scope>
</reference>
<evidence type="ECO:0000313" key="8">
    <source>
        <dbReference type="Ensembl" id="ENSCMIP00000002239.1"/>
    </source>
</evidence>
<dbReference type="STRING" id="7868.ENSCMIP00000002239"/>
<evidence type="ECO:0000313" key="9">
    <source>
        <dbReference type="Proteomes" id="UP000314986"/>
    </source>
</evidence>
<feature type="compositionally biased region" description="Polar residues" evidence="6">
    <location>
        <begin position="128"/>
        <end position="146"/>
    </location>
</feature>
<dbReference type="Proteomes" id="UP000314986">
    <property type="component" value="Unassembled WGS sequence"/>
</dbReference>
<evidence type="ECO:0000256" key="6">
    <source>
        <dbReference type="SAM" id="MobiDB-lite"/>
    </source>
</evidence>
<dbReference type="GO" id="GO:0016567">
    <property type="term" value="P:protein ubiquitination"/>
    <property type="evidence" value="ECO:0007669"/>
    <property type="project" value="UniProtKB-UniPathway"/>
</dbReference>
<proteinExistence type="predicted"/>
<feature type="region of interest" description="Disordered" evidence="6">
    <location>
        <begin position="124"/>
        <end position="146"/>
    </location>
</feature>
<feature type="compositionally biased region" description="Polar residues" evidence="6">
    <location>
        <begin position="551"/>
        <end position="567"/>
    </location>
</feature>
<protein>
    <submittedName>
        <fullName evidence="8">F-box protein 43</fullName>
    </submittedName>
</protein>
<dbReference type="CDD" id="cd20365">
    <property type="entry name" value="BRcat_RBR_FBXO43"/>
    <property type="match status" value="1"/>
</dbReference>
<dbReference type="RefSeq" id="XP_007894957.2">
    <property type="nucleotide sequence ID" value="XM_007896766.2"/>
</dbReference>
<reference evidence="9" key="3">
    <citation type="journal article" date="2014" name="Nature">
        <title>Elephant shark genome provides unique insights into gnathostome evolution.</title>
        <authorList>
            <consortium name="International Elephant Shark Genome Sequencing Consortium"/>
            <person name="Venkatesh B."/>
            <person name="Lee A.P."/>
            <person name="Ravi V."/>
            <person name="Maurya A.K."/>
            <person name="Lian M.M."/>
            <person name="Swann J.B."/>
            <person name="Ohta Y."/>
            <person name="Flajnik M.F."/>
            <person name="Sutoh Y."/>
            <person name="Kasahara M."/>
            <person name="Hoon S."/>
            <person name="Gangu V."/>
            <person name="Roy S.W."/>
            <person name="Irimia M."/>
            <person name="Korzh V."/>
            <person name="Kondrychyn I."/>
            <person name="Lim Z.W."/>
            <person name="Tay B.H."/>
            <person name="Tohari S."/>
            <person name="Kong K.W."/>
            <person name="Ho S."/>
            <person name="Lorente-Galdos B."/>
            <person name="Quilez J."/>
            <person name="Marques-Bonet T."/>
            <person name="Raney B.J."/>
            <person name="Ingham P.W."/>
            <person name="Tay A."/>
            <person name="Hillier L.W."/>
            <person name="Minx P."/>
            <person name="Boehm T."/>
            <person name="Wilson R.K."/>
            <person name="Brenner S."/>
            <person name="Warren W.C."/>
        </authorList>
    </citation>
    <scope>NUCLEOTIDE SEQUENCE [LARGE SCALE GENOMIC DNA]</scope>
</reference>
<evidence type="ECO:0000256" key="1">
    <source>
        <dbReference type="ARBA" id="ARBA00004906"/>
    </source>
</evidence>
<feature type="domain" description="ZBR-type" evidence="7">
    <location>
        <begin position="586"/>
        <end position="634"/>
    </location>
</feature>
<dbReference type="PANTHER" id="PTHR15493">
    <property type="entry name" value="F-BOX ONLY PROTEIN 5 AND 43"/>
    <property type="match status" value="1"/>
</dbReference>
<reference evidence="8" key="4">
    <citation type="submission" date="2025-08" db="UniProtKB">
        <authorList>
            <consortium name="Ensembl"/>
        </authorList>
    </citation>
    <scope>IDENTIFICATION</scope>
</reference>
<keyword evidence="5" id="KW-0862">Zinc</keyword>
<gene>
    <name evidence="8" type="primary">LOC103180742</name>
</gene>
<dbReference type="InterPro" id="IPR047147">
    <property type="entry name" value="FBX5_43"/>
</dbReference>
<keyword evidence="9" id="KW-1185">Reference proteome</keyword>
<dbReference type="Ensembl" id="ENSCMIT00000002321.1">
    <property type="protein sequence ID" value="ENSCMIP00000002239.1"/>
    <property type="gene ID" value="ENSCMIG00000001345.1"/>
</dbReference>
<reference evidence="9" key="2">
    <citation type="journal article" date="2007" name="PLoS Biol.">
        <title>Survey sequencing and comparative analysis of the elephant shark (Callorhinchus milii) genome.</title>
        <authorList>
            <person name="Venkatesh B."/>
            <person name="Kirkness E.F."/>
            <person name="Loh Y.H."/>
            <person name="Halpern A.L."/>
            <person name="Lee A.P."/>
            <person name="Johnson J."/>
            <person name="Dandona N."/>
            <person name="Viswanathan L.D."/>
            <person name="Tay A."/>
            <person name="Venter J.C."/>
            <person name="Strausberg R.L."/>
            <person name="Brenner S."/>
        </authorList>
    </citation>
    <scope>NUCLEOTIDE SEQUENCE [LARGE SCALE GENOMIC DNA]</scope>
</reference>
<accession>A0A4W3GWF9</accession>
<feature type="region of interest" description="Disordered" evidence="6">
    <location>
        <begin position="551"/>
        <end position="570"/>
    </location>
</feature>
<dbReference type="OMA" id="FCILCLH"/>
<evidence type="ECO:0000256" key="5">
    <source>
        <dbReference type="ARBA" id="ARBA00022833"/>
    </source>
</evidence>
<dbReference type="InParanoid" id="A0A4W3GWF9"/>
<dbReference type="GeneTree" id="ENSGT00530000063692"/>
<dbReference type="GO" id="GO:0005634">
    <property type="term" value="C:nucleus"/>
    <property type="evidence" value="ECO:0007669"/>
    <property type="project" value="TreeGrafter"/>
</dbReference>
<sequence length="658" mass="73456">MLTSLLGHSRCLLAGCEKQIGTDSPQSSIFLDPGSLSQESWHHETIFSSIDANGTLGELDSITPIMSPIMGHEMPFQTGRTSYSFESKRLAENRANCVPPAFFETPKAMTKVIPLRRRLLQSHLASDGSVQSSKTPQQSLEVNPSNHSCSRLYSEDGICLDSSLDSPGDLNFEALGVSTLKGEERTTSCRNKRYLFAQQRTSTVDDLKSKNQLAPDKCATPDGFPIYNLDISNLCCSRGNTVCSLTEPFKTPSGSGKVTVIEEHQFLTPMNKFAENLNLNLPLCESLPRSPSHEKLDASITEDSGYNSVGLEKSDSFSNHEGSFQELVQLEETPKTVDHKKHLRTLERSKRLSTLRERGSQSEAEDETKNVVLKGSGYILRDSEVSVTEDTVFEKEACNESLLDVEDLSYMPALQLVKEMCMRKRKRPEDQGLLTLAESKLSLPGLIGRKMGLEKVDMLKELLSRNLMHILTLILGYISVEDICRAWKASKVWKKIIKQDKTAYLKRKRYLDKIRELKVGSFPWAPDAETRCNLPNRSAFKTVQAQALTRTPQRQVDSAERSSNPRSASKREEFLKIAKTLFNNEALKPCPRCQSPAKYNPMKKQGLCSSDDCAFDFCTQCFCAFHGSKECSSRSAKCLGKKEAAPGSAQSKRNLKRL</sequence>
<name>A0A4W3GWF9_CALMI</name>
<dbReference type="GO" id="GO:0008270">
    <property type="term" value="F:zinc ion binding"/>
    <property type="evidence" value="ECO:0007669"/>
    <property type="project" value="UniProtKB-KW"/>
</dbReference>
<evidence type="ECO:0000256" key="2">
    <source>
        <dbReference type="ARBA" id="ARBA00022723"/>
    </source>
</evidence>
<dbReference type="CDD" id="cd22171">
    <property type="entry name" value="F-box_FBXO43"/>
    <property type="match status" value="1"/>
</dbReference>
<keyword evidence="3" id="KW-0863">Zinc-finger</keyword>
<dbReference type="GeneID" id="103180742"/>
<keyword evidence="2" id="KW-0479">Metal-binding</keyword>
<dbReference type="Gene3D" id="2.20.25.20">
    <property type="match status" value="1"/>
</dbReference>
<dbReference type="GO" id="GO:0007088">
    <property type="term" value="P:regulation of mitotic nuclear division"/>
    <property type="evidence" value="ECO:0007669"/>
    <property type="project" value="InterPro"/>
</dbReference>
<organism evidence="8 9">
    <name type="scientific">Callorhinchus milii</name>
    <name type="common">Ghost shark</name>
    <dbReference type="NCBI Taxonomy" id="7868"/>
    <lineage>
        <taxon>Eukaryota</taxon>
        <taxon>Metazoa</taxon>
        <taxon>Chordata</taxon>
        <taxon>Craniata</taxon>
        <taxon>Vertebrata</taxon>
        <taxon>Chondrichthyes</taxon>
        <taxon>Holocephali</taxon>
        <taxon>Chimaeriformes</taxon>
        <taxon>Callorhinchidae</taxon>
        <taxon>Callorhinchus</taxon>
    </lineage>
</organism>
<dbReference type="PANTHER" id="PTHR15493:SF1">
    <property type="entry name" value="F-BOX ONLY PROTEIN 43"/>
    <property type="match status" value="1"/>
</dbReference>
<reference evidence="8" key="5">
    <citation type="submission" date="2025-09" db="UniProtKB">
        <authorList>
            <consortium name="Ensembl"/>
        </authorList>
    </citation>
    <scope>IDENTIFICATION</scope>
</reference>
<dbReference type="FunFam" id="2.20.25.20:FF:000006">
    <property type="entry name" value="F-box only protein 5"/>
    <property type="match status" value="1"/>
</dbReference>
<evidence type="ECO:0000256" key="3">
    <source>
        <dbReference type="ARBA" id="ARBA00022771"/>
    </source>
</evidence>
<dbReference type="AlphaFoldDB" id="A0A4W3GWF9"/>
<evidence type="ECO:0000256" key="4">
    <source>
        <dbReference type="ARBA" id="ARBA00022786"/>
    </source>
</evidence>